<dbReference type="AlphaFoldDB" id="A0AAV8PHD2"/>
<reference evidence="5 6" key="1">
    <citation type="submission" date="2022-12" db="EMBL/GenBank/DDBJ databases">
        <title>Chromosome-scale assembly of the Ensete ventricosum genome.</title>
        <authorList>
            <person name="Dussert Y."/>
            <person name="Stocks J."/>
            <person name="Wendawek A."/>
            <person name="Woldeyes F."/>
            <person name="Nichols R.A."/>
            <person name="Borrell J.S."/>
        </authorList>
    </citation>
    <scope>NUCLEOTIDE SEQUENCE [LARGE SCALE GENOMIC DNA]</scope>
    <source>
        <strain evidence="6">cv. Maze</strain>
        <tissue evidence="5">Seeds</tissue>
    </source>
</reference>
<dbReference type="Proteomes" id="UP001222027">
    <property type="component" value="Unassembled WGS sequence"/>
</dbReference>
<feature type="region of interest" description="Disordered" evidence="3">
    <location>
        <begin position="1"/>
        <end position="22"/>
    </location>
</feature>
<comment type="caution">
    <text evidence="5">The sequence shown here is derived from an EMBL/GenBank/DDBJ whole genome shotgun (WGS) entry which is preliminary data.</text>
</comment>
<evidence type="ECO:0000256" key="3">
    <source>
        <dbReference type="SAM" id="MobiDB-lite"/>
    </source>
</evidence>
<dbReference type="InterPro" id="IPR016089">
    <property type="entry name" value="Chalcone_isomerase_bundle_sf"/>
</dbReference>
<dbReference type="InterPro" id="IPR044228">
    <property type="entry name" value="FAP1"/>
</dbReference>
<dbReference type="GO" id="GO:0006631">
    <property type="term" value="P:fatty acid metabolic process"/>
    <property type="evidence" value="ECO:0007669"/>
    <property type="project" value="TreeGrafter"/>
</dbReference>
<name>A0AAV8PHD2_ENSVE</name>
<dbReference type="PANTHER" id="PTHR47589:SF5">
    <property type="entry name" value="CHALCONE ISOMERASE DOMAIN-CONTAINING PROTEIN"/>
    <property type="match status" value="1"/>
</dbReference>
<evidence type="ECO:0000256" key="2">
    <source>
        <dbReference type="ARBA" id="ARBA00024426"/>
    </source>
</evidence>
<proteinExistence type="inferred from homology"/>
<dbReference type="GO" id="GO:0009570">
    <property type="term" value="C:chloroplast stroma"/>
    <property type="evidence" value="ECO:0007669"/>
    <property type="project" value="TreeGrafter"/>
</dbReference>
<evidence type="ECO:0000256" key="1">
    <source>
        <dbReference type="ARBA" id="ARBA00007166"/>
    </source>
</evidence>
<dbReference type="SUPFAM" id="SSF54626">
    <property type="entry name" value="Chalcone isomerase"/>
    <property type="match status" value="1"/>
</dbReference>
<dbReference type="PANTHER" id="PTHR47589">
    <property type="entry name" value="FATTY-ACID-BINDING PROTEIN 1"/>
    <property type="match status" value="1"/>
</dbReference>
<dbReference type="InterPro" id="IPR016087">
    <property type="entry name" value="Chalcone_isomerase"/>
</dbReference>
<protein>
    <recommendedName>
        <fullName evidence="2">Chalcone--flavanone isomerase</fullName>
    </recommendedName>
</protein>
<gene>
    <name evidence="5" type="ORF">OPV22_012725</name>
</gene>
<evidence type="ECO:0000313" key="6">
    <source>
        <dbReference type="Proteomes" id="UP001222027"/>
    </source>
</evidence>
<dbReference type="Gene3D" id="1.10.890.20">
    <property type="match status" value="1"/>
</dbReference>
<accession>A0AAV8PHD2</accession>
<feature type="domain" description="Chalcone isomerase" evidence="4">
    <location>
        <begin position="97"/>
        <end position="268"/>
    </location>
</feature>
<dbReference type="GO" id="GO:0016872">
    <property type="term" value="F:intramolecular lyase activity"/>
    <property type="evidence" value="ECO:0007669"/>
    <property type="project" value="InterPro"/>
</dbReference>
<dbReference type="InterPro" id="IPR036298">
    <property type="entry name" value="Chalcone_isomerase_sf"/>
</dbReference>
<dbReference type="Gene3D" id="3.50.70.10">
    <property type="match status" value="1"/>
</dbReference>
<dbReference type="GO" id="GO:0005504">
    <property type="term" value="F:fatty acid binding"/>
    <property type="evidence" value="ECO:0007669"/>
    <property type="project" value="TreeGrafter"/>
</dbReference>
<dbReference type="InterPro" id="IPR016088">
    <property type="entry name" value="Chalcone_isomerase_3-sand"/>
</dbReference>
<evidence type="ECO:0000313" key="5">
    <source>
        <dbReference type="EMBL" id="KAJ8491004.1"/>
    </source>
</evidence>
<sequence length="352" mass="39069">MGSLRFPVSLPRPPKPPRGSAGTASFRLAATAIGAGIGFAVGFSLESAADTSGSRRKPWSRASPIWASLSLAEGPTGTSVEPRTGAAFPTVLDGGRRLTGIGLRKTSVLGLKNIDVYAFGVYADDSDMKGLRDKYGTFSVSELKENKEFISDVLDQDLRMTVRLQIVYNRLSIGSVRNAFAKTVGSRIQKFSGSDNRELLQRFTSLFKDEFKLPRGSVIDLSREQGYVLQIKISGKEVGEIQSKLLCKSVLDLYFGEDPFDKRAKEDIQSVVFLYKKVHTVIQCDMLVHVFPVLCHWHQLPGILFYMIYVRFFWNMFLPLDPDGCTLARHKFPSGGKNYFGTWIIHCCMAAA</sequence>
<evidence type="ECO:0000259" key="4">
    <source>
        <dbReference type="Pfam" id="PF16035"/>
    </source>
</evidence>
<comment type="similarity">
    <text evidence="1">Belongs to the chalcone isomerase family.</text>
</comment>
<organism evidence="5 6">
    <name type="scientific">Ensete ventricosum</name>
    <name type="common">Abyssinian banana</name>
    <name type="synonym">Musa ensete</name>
    <dbReference type="NCBI Taxonomy" id="4639"/>
    <lineage>
        <taxon>Eukaryota</taxon>
        <taxon>Viridiplantae</taxon>
        <taxon>Streptophyta</taxon>
        <taxon>Embryophyta</taxon>
        <taxon>Tracheophyta</taxon>
        <taxon>Spermatophyta</taxon>
        <taxon>Magnoliopsida</taxon>
        <taxon>Liliopsida</taxon>
        <taxon>Zingiberales</taxon>
        <taxon>Musaceae</taxon>
        <taxon>Ensete</taxon>
    </lineage>
</organism>
<dbReference type="EMBL" id="JAQQAF010000004">
    <property type="protein sequence ID" value="KAJ8491004.1"/>
    <property type="molecule type" value="Genomic_DNA"/>
</dbReference>
<keyword evidence="6" id="KW-1185">Reference proteome</keyword>
<dbReference type="Pfam" id="PF16035">
    <property type="entry name" value="Chalcone_2"/>
    <property type="match status" value="1"/>
</dbReference>